<dbReference type="AlphaFoldDB" id="A0A382AG57"/>
<feature type="compositionally biased region" description="Polar residues" evidence="1">
    <location>
        <begin position="1"/>
        <end position="24"/>
    </location>
</feature>
<gene>
    <name evidence="2" type="ORF">METZ01_LOCUS153340</name>
</gene>
<evidence type="ECO:0000313" key="2">
    <source>
        <dbReference type="EMBL" id="SVB00486.1"/>
    </source>
</evidence>
<reference evidence="2" key="1">
    <citation type="submission" date="2018-05" db="EMBL/GenBank/DDBJ databases">
        <authorList>
            <person name="Lanie J.A."/>
            <person name="Ng W.-L."/>
            <person name="Kazmierczak K.M."/>
            <person name="Andrzejewski T.M."/>
            <person name="Davidsen T.M."/>
            <person name="Wayne K.J."/>
            <person name="Tettelin H."/>
            <person name="Glass J.I."/>
            <person name="Rusch D."/>
            <person name="Podicherti R."/>
            <person name="Tsui H.-C.T."/>
            <person name="Winkler M.E."/>
        </authorList>
    </citation>
    <scope>NUCLEOTIDE SEQUENCE</scope>
</reference>
<proteinExistence type="predicted"/>
<protein>
    <submittedName>
        <fullName evidence="2">Uncharacterized protein</fullName>
    </submittedName>
</protein>
<name>A0A382AG57_9ZZZZ</name>
<accession>A0A382AG57</accession>
<dbReference type="EMBL" id="UINC01025253">
    <property type="protein sequence ID" value="SVB00486.1"/>
    <property type="molecule type" value="Genomic_DNA"/>
</dbReference>
<feature type="non-terminal residue" evidence="2">
    <location>
        <position position="31"/>
    </location>
</feature>
<evidence type="ECO:0000256" key="1">
    <source>
        <dbReference type="SAM" id="MobiDB-lite"/>
    </source>
</evidence>
<feature type="region of interest" description="Disordered" evidence="1">
    <location>
        <begin position="1"/>
        <end position="31"/>
    </location>
</feature>
<sequence length="31" mass="3320">MVYSETMPNIINGTDQPETLTGTSGDDVIYG</sequence>
<organism evidence="2">
    <name type="scientific">marine metagenome</name>
    <dbReference type="NCBI Taxonomy" id="408172"/>
    <lineage>
        <taxon>unclassified sequences</taxon>
        <taxon>metagenomes</taxon>
        <taxon>ecological metagenomes</taxon>
    </lineage>
</organism>